<dbReference type="EMBL" id="UYSU01040260">
    <property type="protein sequence ID" value="VDM02149.1"/>
    <property type="molecule type" value="Genomic_DNA"/>
</dbReference>
<protein>
    <submittedName>
        <fullName evidence="3">Transposase</fullName>
    </submittedName>
</protein>
<dbReference type="AlphaFoldDB" id="A0A183TH15"/>
<keyword evidence="2" id="KW-1185">Reference proteome</keyword>
<evidence type="ECO:0000313" key="3">
    <source>
        <dbReference type="WBParaSite" id="SSLN_0001636601-mRNA-1"/>
    </source>
</evidence>
<reference evidence="1 2" key="2">
    <citation type="submission" date="2018-11" db="EMBL/GenBank/DDBJ databases">
        <authorList>
            <consortium name="Pathogen Informatics"/>
        </authorList>
    </citation>
    <scope>NUCLEOTIDE SEQUENCE [LARGE SCALE GENOMIC DNA]</scope>
    <source>
        <strain evidence="1 2">NST_G2</strain>
    </source>
</reference>
<proteinExistence type="predicted"/>
<organism evidence="3">
    <name type="scientific">Schistocephalus solidus</name>
    <name type="common">Tapeworm</name>
    <dbReference type="NCBI Taxonomy" id="70667"/>
    <lineage>
        <taxon>Eukaryota</taxon>
        <taxon>Metazoa</taxon>
        <taxon>Spiralia</taxon>
        <taxon>Lophotrochozoa</taxon>
        <taxon>Platyhelminthes</taxon>
        <taxon>Cestoda</taxon>
        <taxon>Eucestoda</taxon>
        <taxon>Diphyllobothriidea</taxon>
        <taxon>Diphyllobothriidae</taxon>
        <taxon>Schistocephalus</taxon>
    </lineage>
</organism>
<gene>
    <name evidence="1" type="ORF">SSLN_LOCUS15763</name>
</gene>
<evidence type="ECO:0000313" key="1">
    <source>
        <dbReference type="EMBL" id="VDM02149.1"/>
    </source>
</evidence>
<sequence>MSDWAVTRSAKGRPPLQARSLDHPVVVFVVVVSTPRFHMAEAMTNCHSSGHRFGVARTDATVFRPFVYSSLAYTPLTGVGQNCVSVPRLGSEIGTEKRLDDYLAIPTPKPSLKLGPSAHYLAIVPSHPLVYTRWPTMPGWRVGGIVAVLALMSGICPGGI</sequence>
<name>A0A183TH15_SCHSO</name>
<evidence type="ECO:0000313" key="2">
    <source>
        <dbReference type="Proteomes" id="UP000275846"/>
    </source>
</evidence>
<dbReference type="Proteomes" id="UP000275846">
    <property type="component" value="Unassembled WGS sequence"/>
</dbReference>
<reference evidence="3" key="1">
    <citation type="submission" date="2016-06" db="UniProtKB">
        <authorList>
            <consortium name="WormBaseParasite"/>
        </authorList>
    </citation>
    <scope>IDENTIFICATION</scope>
</reference>
<dbReference type="WBParaSite" id="SSLN_0001636601-mRNA-1">
    <property type="protein sequence ID" value="SSLN_0001636601-mRNA-1"/>
    <property type="gene ID" value="SSLN_0001636601"/>
</dbReference>
<accession>A0A183TH15</accession>